<feature type="non-terminal residue" evidence="2">
    <location>
        <position position="1"/>
    </location>
</feature>
<gene>
    <name evidence="2" type="ORF">Tci_916815</name>
</gene>
<feature type="region of interest" description="Disordered" evidence="1">
    <location>
        <begin position="1"/>
        <end position="23"/>
    </location>
</feature>
<dbReference type="AlphaFoldDB" id="A0A699WGG0"/>
<dbReference type="EMBL" id="BKCJ011632837">
    <property type="protein sequence ID" value="GFD44846.1"/>
    <property type="molecule type" value="Genomic_DNA"/>
</dbReference>
<protein>
    <submittedName>
        <fullName evidence="2">Uncharacterized protein</fullName>
    </submittedName>
</protein>
<sequence length="37" mass="4429">IEEEESRALKRINETPAKRAANRKKIDEEVKELKRHL</sequence>
<feature type="compositionally biased region" description="Basic and acidic residues" evidence="1">
    <location>
        <begin position="1"/>
        <end position="17"/>
    </location>
</feature>
<accession>A0A699WGG0</accession>
<name>A0A699WGG0_TANCI</name>
<comment type="caution">
    <text evidence="2">The sequence shown here is derived from an EMBL/GenBank/DDBJ whole genome shotgun (WGS) entry which is preliminary data.</text>
</comment>
<reference evidence="2" key="1">
    <citation type="journal article" date="2019" name="Sci. Rep.">
        <title>Draft genome of Tanacetum cinerariifolium, the natural source of mosquito coil.</title>
        <authorList>
            <person name="Yamashiro T."/>
            <person name="Shiraishi A."/>
            <person name="Satake H."/>
            <person name="Nakayama K."/>
        </authorList>
    </citation>
    <scope>NUCLEOTIDE SEQUENCE</scope>
</reference>
<evidence type="ECO:0000313" key="2">
    <source>
        <dbReference type="EMBL" id="GFD44846.1"/>
    </source>
</evidence>
<organism evidence="2">
    <name type="scientific">Tanacetum cinerariifolium</name>
    <name type="common">Dalmatian daisy</name>
    <name type="synonym">Chrysanthemum cinerariifolium</name>
    <dbReference type="NCBI Taxonomy" id="118510"/>
    <lineage>
        <taxon>Eukaryota</taxon>
        <taxon>Viridiplantae</taxon>
        <taxon>Streptophyta</taxon>
        <taxon>Embryophyta</taxon>
        <taxon>Tracheophyta</taxon>
        <taxon>Spermatophyta</taxon>
        <taxon>Magnoliopsida</taxon>
        <taxon>eudicotyledons</taxon>
        <taxon>Gunneridae</taxon>
        <taxon>Pentapetalae</taxon>
        <taxon>asterids</taxon>
        <taxon>campanulids</taxon>
        <taxon>Asterales</taxon>
        <taxon>Asteraceae</taxon>
        <taxon>Asteroideae</taxon>
        <taxon>Anthemideae</taxon>
        <taxon>Anthemidinae</taxon>
        <taxon>Tanacetum</taxon>
    </lineage>
</organism>
<evidence type="ECO:0000256" key="1">
    <source>
        <dbReference type="SAM" id="MobiDB-lite"/>
    </source>
</evidence>
<proteinExistence type="predicted"/>